<evidence type="ECO:0000313" key="1">
    <source>
        <dbReference type="EMBL" id="RGS63871.1"/>
    </source>
</evidence>
<sequence>MMRHGKAFPHRIVAMINDAGYEKLKEESLARGYQIALIERWMLIPQSVEDLYTGNLDDADVMMRRPLPSGNTKDRGPKRTRRNIWLTDAGWEAVTRCAAKRGLVRSAYVAEVIHEQVRIANESGWPLPDGITNESVEKEIRDVLRKMEEPATAGSME</sequence>
<dbReference type="RefSeq" id="WP_055680063.1">
    <property type="nucleotide sequence ID" value="NZ_CP024959.1"/>
</dbReference>
<dbReference type="EMBL" id="QRVT01000010">
    <property type="protein sequence ID" value="RGS63871.1"/>
    <property type="molecule type" value="Genomic_DNA"/>
</dbReference>
<protein>
    <submittedName>
        <fullName evidence="1">Uncharacterized protein</fullName>
    </submittedName>
</protein>
<reference evidence="1 2" key="1">
    <citation type="submission" date="2018-08" db="EMBL/GenBank/DDBJ databases">
        <title>A genome reference for cultivated species of the human gut microbiota.</title>
        <authorList>
            <person name="Zou Y."/>
            <person name="Xue W."/>
            <person name="Luo G."/>
        </authorList>
    </citation>
    <scope>NUCLEOTIDE SEQUENCE [LARGE SCALE GENOMIC DNA]</scope>
    <source>
        <strain evidence="1 2">AF21-27</strain>
    </source>
</reference>
<dbReference type="Proteomes" id="UP000285462">
    <property type="component" value="Unassembled WGS sequence"/>
</dbReference>
<evidence type="ECO:0000313" key="2">
    <source>
        <dbReference type="Proteomes" id="UP000285462"/>
    </source>
</evidence>
<name>A0A412K635_BIFAD</name>
<proteinExistence type="predicted"/>
<comment type="caution">
    <text evidence="1">The sequence shown here is derived from an EMBL/GenBank/DDBJ whole genome shotgun (WGS) entry which is preliminary data.</text>
</comment>
<gene>
    <name evidence="1" type="ORF">DWX79_09395</name>
</gene>
<accession>A0A412K635</accession>
<organism evidence="1 2">
    <name type="scientific">Bifidobacterium adolescentis</name>
    <dbReference type="NCBI Taxonomy" id="1680"/>
    <lineage>
        <taxon>Bacteria</taxon>
        <taxon>Bacillati</taxon>
        <taxon>Actinomycetota</taxon>
        <taxon>Actinomycetes</taxon>
        <taxon>Bifidobacteriales</taxon>
        <taxon>Bifidobacteriaceae</taxon>
        <taxon>Bifidobacterium</taxon>
    </lineage>
</organism>
<dbReference type="AlphaFoldDB" id="A0A412K635"/>